<dbReference type="InterPro" id="IPR013974">
    <property type="entry name" value="SAF"/>
</dbReference>
<accession>A0ABR5GV07</accession>
<dbReference type="CDD" id="cd11614">
    <property type="entry name" value="SAF_CpaB_FlgA_like"/>
    <property type="match status" value="1"/>
</dbReference>
<evidence type="ECO:0000313" key="2">
    <source>
        <dbReference type="EMBL" id="KMO12933.1"/>
    </source>
</evidence>
<dbReference type="NCBIfam" id="TIGR03177">
    <property type="entry name" value="pilus_cpaB"/>
    <property type="match status" value="1"/>
</dbReference>
<feature type="domain" description="SAF" evidence="1">
    <location>
        <begin position="47"/>
        <end position="115"/>
    </location>
</feature>
<dbReference type="Pfam" id="PF08666">
    <property type="entry name" value="SAF"/>
    <property type="match status" value="1"/>
</dbReference>
<organism evidence="2 3">
    <name type="scientific">Methylobacterium platani JCM 14648</name>
    <dbReference type="NCBI Taxonomy" id="1295136"/>
    <lineage>
        <taxon>Bacteria</taxon>
        <taxon>Pseudomonadati</taxon>
        <taxon>Pseudomonadota</taxon>
        <taxon>Alphaproteobacteria</taxon>
        <taxon>Hyphomicrobiales</taxon>
        <taxon>Methylobacteriaceae</taxon>
        <taxon>Methylobacterium</taxon>
    </lineage>
</organism>
<gene>
    <name evidence="2" type="ORF">SQ03_22975</name>
</gene>
<comment type="caution">
    <text evidence="2">The sequence shown here is derived from an EMBL/GenBank/DDBJ whole genome shotgun (WGS) entry which is preliminary data.</text>
</comment>
<evidence type="ECO:0000313" key="3">
    <source>
        <dbReference type="Proteomes" id="UP000035947"/>
    </source>
</evidence>
<reference evidence="2 3" key="1">
    <citation type="submission" date="2015-01" db="EMBL/GenBank/DDBJ databases">
        <title>Genome sequencing of Methylobacterium platani JCM14648 type strain.</title>
        <authorList>
            <person name="Chaudhry V."/>
            <person name="Patil P.B."/>
        </authorList>
    </citation>
    <scope>NUCLEOTIDE SEQUENCE [LARGE SCALE GENOMIC DNA]</scope>
    <source>
        <strain evidence="2 3">JCM 14648</strain>
    </source>
</reference>
<dbReference type="InterPro" id="IPR017592">
    <property type="entry name" value="Pilus_assmbl_Flp-typ_CpaB"/>
</dbReference>
<dbReference type="EMBL" id="JXOD01000234">
    <property type="protein sequence ID" value="KMO12933.1"/>
    <property type="molecule type" value="Genomic_DNA"/>
</dbReference>
<evidence type="ECO:0000259" key="1">
    <source>
        <dbReference type="SMART" id="SM00858"/>
    </source>
</evidence>
<dbReference type="Pfam" id="PF16976">
    <property type="entry name" value="RcpC"/>
    <property type="match status" value="1"/>
</dbReference>
<protein>
    <submittedName>
        <fullName evidence="2">Pilus assembly protein CpaB</fullName>
    </submittedName>
</protein>
<dbReference type="InterPro" id="IPR031571">
    <property type="entry name" value="RcpC_dom"/>
</dbReference>
<dbReference type="Proteomes" id="UP000035947">
    <property type="component" value="Unassembled WGS sequence"/>
</dbReference>
<keyword evidence="3" id="KW-1185">Reference proteome</keyword>
<sequence>MKSSRLLLISVAAVTGMGAFIVMSGREPPPPPPAAPLAAPAPAVETVDVLVASAELPMGQSLKAPDMRWQTWPKAAAGDGFLQRGVAPTALEDTVGSIVRSPFLSGEPIRREKLIKANGSGFLSAILPSGMRAVAISIDARGSNTAGGFILPNDRVDVLRTTRDEDASRNGGGDVQTAETILTNIRVLAVGQTVQERNGERVVTGDTATLELTPAQAEAVTLAQKVGQLSLALRSLADAGQVAPATTAAAEPQQAEGGVTIVRYGVAKQAPRR</sequence>
<dbReference type="SMART" id="SM00858">
    <property type="entry name" value="SAF"/>
    <property type="match status" value="1"/>
</dbReference>
<proteinExistence type="predicted"/>
<dbReference type="RefSeq" id="WP_048436084.1">
    <property type="nucleotide sequence ID" value="NZ_JXOD01000234.1"/>
</dbReference>
<name>A0ABR5GV07_9HYPH</name>